<dbReference type="GO" id="GO:0030151">
    <property type="term" value="F:molybdenum ion binding"/>
    <property type="evidence" value="ECO:0007669"/>
    <property type="project" value="TreeGrafter"/>
</dbReference>
<dbReference type="GO" id="GO:0047111">
    <property type="term" value="F:formate dehydrogenase (cytochrome-c-553) activity"/>
    <property type="evidence" value="ECO:0007669"/>
    <property type="project" value="InterPro"/>
</dbReference>
<dbReference type="Pfam" id="PF01568">
    <property type="entry name" value="Molydop_binding"/>
    <property type="match status" value="1"/>
</dbReference>
<dbReference type="Gene3D" id="3.40.228.10">
    <property type="entry name" value="Dimethylsulfoxide Reductase, domain 2"/>
    <property type="match status" value="2"/>
</dbReference>
<dbReference type="GO" id="GO:0051539">
    <property type="term" value="F:4 iron, 4 sulfur cluster binding"/>
    <property type="evidence" value="ECO:0007669"/>
    <property type="project" value="UniProtKB-KW"/>
</dbReference>
<dbReference type="CDD" id="cd02792">
    <property type="entry name" value="MopB_CT_Formate-Dh-Na-like"/>
    <property type="match status" value="1"/>
</dbReference>
<dbReference type="PROSITE" id="PS00932">
    <property type="entry name" value="MOLYBDOPTERIN_PROK_3"/>
    <property type="match status" value="1"/>
</dbReference>
<keyword evidence="9" id="KW-0574">Periplasm</keyword>
<keyword evidence="5" id="KW-0004">4Fe-4S</keyword>
<keyword evidence="10" id="KW-0712">Selenocysteine</keyword>
<dbReference type="PANTHER" id="PTHR43598:SF7">
    <property type="entry name" value="FORMATE DEHYDROGENASE, NITRATE-INDUCIBLE, MAJOR SUBUNIT"/>
    <property type="match status" value="1"/>
</dbReference>
<gene>
    <name evidence="16" type="primary">fdnG</name>
    <name evidence="16" type="ordered locus">SL1344_1500</name>
</gene>
<dbReference type="InterPro" id="IPR006657">
    <property type="entry name" value="MoPterin_dinucl-bd_dom"/>
</dbReference>
<evidence type="ECO:0000256" key="13">
    <source>
        <dbReference type="ARBA" id="ARBA00023014"/>
    </source>
</evidence>
<dbReference type="InterPro" id="IPR006311">
    <property type="entry name" value="TAT_signal"/>
</dbReference>
<keyword evidence="12" id="KW-0408">Iron</keyword>
<dbReference type="InterPro" id="IPR009010">
    <property type="entry name" value="Asp_de-COase-like_dom_sf"/>
</dbReference>
<dbReference type="InterPro" id="IPR027467">
    <property type="entry name" value="MopterinOxRdtase_cofactor_BS"/>
</dbReference>
<dbReference type="FunFam" id="3.40.228.10:FF:000006">
    <property type="entry name" value="Formate dehydrogenase, alpha subunit, selenocysteine-containing"/>
    <property type="match status" value="1"/>
</dbReference>
<dbReference type="NCBIfam" id="TIGR01553">
    <property type="entry name" value="formate-DH-alph"/>
    <property type="match status" value="1"/>
</dbReference>
<sequence length="1014" mass="112767">MDVSRRQFFKICAGGMAGTTVAALGFTPKMALAQARNYKLLRAKEIRNSCTYCSVGCGLLMYSLGDGAKNAKEAIYHIEGDPDHPVSRGALCPKGAGLLDYVHSEDRLRYPEYRAPGSDKWQRISWDDAFTRIAKLMKADRDANFIEKNEQGVTVNRWLSTGMLCASAASNETGMLTQKFARSLGMLAVDNQARVHGPTVASLAPTFGRGAMTNHWVDIKNANVVMVMGGNAAEAHPVGFRWAMEAKNNNDATLIVVDPRFTRTASVADIYAPIRSGTDITFLSGVLLYLIENNKINAEYVKHYTNASLLVRDDFAFDDGLFSGYDAQKRQYDKSSWNYQFDENGYAKRDETLTHPRCVWNLLKQHVSRYTPDVVENICGTPKADFLKVCEVLASTSVPDRTTTFLYALGWTQHTVGAQNIRTMAMIQLLLGNMGMAGGGVNALRGHSNIQGLTDLGLLSTSLPGYLTLPSEKQADLQTYLAANTPKATLADQVNYWGNYPKFFVSLMKSFYGDAAQQENDWGFAWLPKWDQSYDVIKYFNMMDSGKVTGYFCQGFNPVASFPDKNKVVQSLSKLKYLVVIDPLVTETSTFWQNHGESNDVDPTTIQTEVFRLPSTCFAEEDGSIANSGRWLQWHWKGQDAPGEARNDGEILAGIYHRLREMYRAEGGKGAEPLLKMSWNYKQPDEPHSEEVAKENNGYALEDLYDANGTLLARKGQLLSSFALLRDDGTTSSSCWIYTGSWTEQGNQMSRRDNADPSGLGNTLGWAWAWPLNRRVLYNRASADPQGKPWDPKRMLIQWNGAKWTGNDIPDFNNAAPGSGTNPFIMQPEGLGRLFAIDKMAEGPFPEHYEPMETPLGTNPLHPNVVSNPAARLYEEDALRMGKKEQFPYVGTTYRLTEHFHTWTKHALLNAIAQPEQFVEISETLAAAKGIANGDYVKVSSKRGFIRAVAVVTRRLRTLHVNGQQVETVGIPIHWGFEGVARKGYIANTLTPNVGDANSQTPEYKAFLVNIEKA</sequence>
<keyword evidence="14" id="KW-0520">NAD</keyword>
<dbReference type="PROSITE" id="PS00551">
    <property type="entry name" value="MOLYBDOPTERIN_PROK_1"/>
    <property type="match status" value="1"/>
</dbReference>
<dbReference type="PROSITE" id="PS51669">
    <property type="entry name" value="4FE4S_MOW_BIS_MGD"/>
    <property type="match status" value="1"/>
</dbReference>
<dbReference type="HOGENOM" id="CLU_061371_1_1_6"/>
<dbReference type="FunFam" id="3.30.200.210:FF:000003">
    <property type="entry name" value="Formate dehydrogenase-N subunit alpha"/>
    <property type="match status" value="1"/>
</dbReference>
<keyword evidence="8" id="KW-0732">Signal</keyword>
<dbReference type="Gene3D" id="2.40.40.20">
    <property type="match status" value="1"/>
</dbReference>
<name>A0A0H3NBG4_SALTS</name>
<keyword evidence="17" id="KW-1185">Reference proteome</keyword>
<dbReference type="AlphaFoldDB" id="A0A0H3NBG4"/>
<dbReference type="Gene3D" id="3.40.50.740">
    <property type="match status" value="1"/>
</dbReference>
<evidence type="ECO:0000256" key="6">
    <source>
        <dbReference type="ARBA" id="ARBA00022505"/>
    </source>
</evidence>
<reference evidence="17" key="1">
    <citation type="journal article" date="2012" name="Proc. Natl. Acad. Sci. U.S.A.">
        <title>The transcriptional landscape and small RNAs of Salmonella enterica serovar Typhimurium.</title>
        <authorList>
            <person name="Kroger C."/>
            <person name="Dillon S.C."/>
            <person name="Cameron A.D."/>
            <person name="Papenfort K."/>
            <person name="Sivasankaran S.K."/>
            <person name="Hokamp K."/>
            <person name="Chao Y."/>
            <person name="Sittka A."/>
            <person name="Hebrard M."/>
            <person name="Handler K."/>
            <person name="Colgan A."/>
            <person name="Leekitcharoenphon P."/>
            <person name="Langridge G.C."/>
            <person name="Lohan A.J."/>
            <person name="Loftus B."/>
            <person name="Lucchini S."/>
            <person name="Ussery D.W."/>
            <person name="Dorman C.J."/>
            <person name="Thomson N.R."/>
            <person name="Vogel J."/>
            <person name="Hinton J.C."/>
        </authorList>
    </citation>
    <scope>NUCLEOTIDE SEQUENCE [LARGE SCALE GENOMIC DNA]</scope>
    <source>
        <strain evidence="17">SL1344</strain>
    </source>
</reference>
<dbReference type="InterPro" id="IPR006963">
    <property type="entry name" value="Mopterin_OxRdtase_4Fe-4S_dom"/>
</dbReference>
<evidence type="ECO:0000259" key="15">
    <source>
        <dbReference type="PROSITE" id="PS51669"/>
    </source>
</evidence>
<evidence type="ECO:0000256" key="14">
    <source>
        <dbReference type="ARBA" id="ARBA00023027"/>
    </source>
</evidence>
<keyword evidence="13" id="KW-0411">Iron-sulfur</keyword>
<evidence type="ECO:0000256" key="2">
    <source>
        <dbReference type="ARBA" id="ARBA00001966"/>
    </source>
</evidence>
<organism evidence="16 17">
    <name type="scientific">Salmonella typhimurium (strain SL1344)</name>
    <dbReference type="NCBI Taxonomy" id="216597"/>
    <lineage>
        <taxon>Bacteria</taxon>
        <taxon>Pseudomonadati</taxon>
        <taxon>Pseudomonadota</taxon>
        <taxon>Gammaproteobacteria</taxon>
        <taxon>Enterobacterales</taxon>
        <taxon>Enterobacteriaceae</taxon>
        <taxon>Salmonella</taxon>
    </lineage>
</organism>
<dbReference type="GO" id="GO:0015944">
    <property type="term" value="P:formate oxidation"/>
    <property type="evidence" value="ECO:0007669"/>
    <property type="project" value="UniProtKB-ARBA"/>
</dbReference>
<keyword evidence="7" id="KW-0479">Metal-binding</keyword>
<proteinExistence type="inferred from homology"/>
<dbReference type="FunFam" id="2.40.40.20:FF:000017">
    <property type="entry name" value="Formate dehydrogenase, alpha subunit"/>
    <property type="match status" value="1"/>
</dbReference>
<dbReference type="GO" id="GO:0009326">
    <property type="term" value="C:formate dehydrogenase complex"/>
    <property type="evidence" value="ECO:0007669"/>
    <property type="project" value="UniProtKB-ARBA"/>
</dbReference>
<evidence type="ECO:0000313" key="16">
    <source>
        <dbReference type="EMBL" id="CBW17595.1"/>
    </source>
</evidence>
<dbReference type="PANTHER" id="PTHR43598">
    <property type="entry name" value="TUNGSTEN-CONTAINING FORMYLMETHANOFURAN DEHYDROGENASE 2 SUBUNIT B"/>
    <property type="match status" value="1"/>
</dbReference>
<evidence type="ECO:0000256" key="10">
    <source>
        <dbReference type="ARBA" id="ARBA00022933"/>
    </source>
</evidence>
<evidence type="ECO:0000256" key="5">
    <source>
        <dbReference type="ARBA" id="ARBA00022485"/>
    </source>
</evidence>
<evidence type="ECO:0000256" key="8">
    <source>
        <dbReference type="ARBA" id="ARBA00022729"/>
    </source>
</evidence>
<evidence type="ECO:0000256" key="3">
    <source>
        <dbReference type="ARBA" id="ARBA00004418"/>
    </source>
</evidence>
<dbReference type="GO" id="GO:0008863">
    <property type="term" value="F:formate dehydrogenase (NAD+) activity"/>
    <property type="evidence" value="ECO:0007669"/>
    <property type="project" value="InterPro"/>
</dbReference>
<evidence type="ECO:0000256" key="1">
    <source>
        <dbReference type="ARBA" id="ARBA00001942"/>
    </source>
</evidence>
<keyword evidence="11" id="KW-0560">Oxidoreductase</keyword>
<dbReference type="GO" id="GO:0043546">
    <property type="term" value="F:molybdopterin cofactor binding"/>
    <property type="evidence" value="ECO:0007669"/>
    <property type="project" value="InterPro"/>
</dbReference>
<dbReference type="FunFam" id="3.40.50.740:FF:000007">
    <property type="entry name" value="Formate dehydrogenase, alpha subunit, selenocysteine-containing"/>
    <property type="match status" value="1"/>
</dbReference>
<evidence type="ECO:0000313" key="17">
    <source>
        <dbReference type="Proteomes" id="UP000008962"/>
    </source>
</evidence>
<comment type="cofactor">
    <cofactor evidence="1">
        <name>Mo-bis(molybdopterin guanine dinucleotide)</name>
        <dbReference type="ChEBI" id="CHEBI:60539"/>
    </cofactor>
</comment>
<dbReference type="SUPFAM" id="SSF53706">
    <property type="entry name" value="Formate dehydrogenase/DMSO reductase, domains 1-3"/>
    <property type="match status" value="1"/>
</dbReference>
<dbReference type="EMBL" id="FQ312003">
    <property type="protein sequence ID" value="CBW17595.1"/>
    <property type="molecule type" value="Genomic_DNA"/>
</dbReference>
<comment type="cofactor">
    <cofactor evidence="2">
        <name>[4Fe-4S] cluster</name>
        <dbReference type="ChEBI" id="CHEBI:49883"/>
    </cofactor>
</comment>
<comment type="similarity">
    <text evidence="4">Belongs to the prokaryotic molybdopterin-containing oxidoreductase family.</text>
</comment>
<dbReference type="Pfam" id="PF00384">
    <property type="entry name" value="Molybdopterin"/>
    <property type="match status" value="1"/>
</dbReference>
<evidence type="ECO:0000256" key="7">
    <source>
        <dbReference type="ARBA" id="ARBA00022723"/>
    </source>
</evidence>
<comment type="subcellular location">
    <subcellularLocation>
        <location evidence="3">Periplasm</location>
    </subcellularLocation>
</comment>
<dbReference type="CDD" id="cd02752">
    <property type="entry name" value="MopB_Formate-Dh-Na-like"/>
    <property type="match status" value="1"/>
</dbReference>
<dbReference type="FunFam" id="3.40.228.10:FF:000011">
    <property type="entry name" value="Formate dehydrogenase-N subunit alpha"/>
    <property type="match status" value="1"/>
</dbReference>
<evidence type="ECO:0000256" key="4">
    <source>
        <dbReference type="ARBA" id="ARBA00010312"/>
    </source>
</evidence>
<dbReference type="Proteomes" id="UP000008962">
    <property type="component" value="Chromosome"/>
</dbReference>
<dbReference type="Gene3D" id="3.30.200.210">
    <property type="match status" value="1"/>
</dbReference>
<dbReference type="SMART" id="SM00926">
    <property type="entry name" value="Molybdop_Fe4S4"/>
    <property type="match status" value="1"/>
</dbReference>
<dbReference type="GO" id="GO:0042597">
    <property type="term" value="C:periplasmic space"/>
    <property type="evidence" value="ECO:0007669"/>
    <property type="project" value="UniProtKB-SubCell"/>
</dbReference>
<feature type="domain" description="4Fe-4S Mo/W bis-MGD-type" evidence="15">
    <location>
        <begin position="43"/>
        <end position="106"/>
    </location>
</feature>
<protein>
    <submittedName>
        <fullName evidence="16">Formate dehydrogenase N (Nitrate-inducible, alpha subunit)</fullName>
    </submittedName>
</protein>
<evidence type="ECO:0000256" key="12">
    <source>
        <dbReference type="ARBA" id="ARBA00023004"/>
    </source>
</evidence>
<dbReference type="GO" id="GO:0009055">
    <property type="term" value="F:electron transfer activity"/>
    <property type="evidence" value="ECO:0007669"/>
    <property type="project" value="InterPro"/>
</dbReference>
<evidence type="ECO:0000256" key="9">
    <source>
        <dbReference type="ARBA" id="ARBA00022764"/>
    </source>
</evidence>
<evidence type="ECO:0000256" key="11">
    <source>
        <dbReference type="ARBA" id="ARBA00023002"/>
    </source>
</evidence>
<dbReference type="InterPro" id="IPR006443">
    <property type="entry name" value="Formate-DH-alph_fdnG"/>
</dbReference>
<accession>A0A0H3NBG4</accession>
<dbReference type="InterPro" id="IPR006655">
    <property type="entry name" value="Mopterin_OxRdtase_prok_CS"/>
</dbReference>
<keyword evidence="6" id="KW-0500">Molybdenum</keyword>
<dbReference type="KEGG" id="sey:SL1344_1500"/>
<dbReference type="Pfam" id="PF04879">
    <property type="entry name" value="Molybdop_Fe4S4"/>
    <property type="match status" value="1"/>
</dbReference>
<dbReference type="SUPFAM" id="SSF50692">
    <property type="entry name" value="ADC-like"/>
    <property type="match status" value="1"/>
</dbReference>
<dbReference type="PATRIC" id="fig|216597.6.peg.1668"/>
<dbReference type="InterPro" id="IPR006656">
    <property type="entry name" value="Mopterin_OxRdtase"/>
</dbReference>
<dbReference type="PROSITE" id="PS51318">
    <property type="entry name" value="TAT"/>
    <property type="match status" value="1"/>
</dbReference>
<dbReference type="GO" id="GO:0036397">
    <property type="term" value="F:formate dehydrogenase (quinone) activity"/>
    <property type="evidence" value="ECO:0007669"/>
    <property type="project" value="UniProtKB-ARBA"/>
</dbReference>
<dbReference type="GO" id="GO:0009061">
    <property type="term" value="P:anaerobic respiration"/>
    <property type="evidence" value="ECO:0007669"/>
    <property type="project" value="TreeGrafter"/>
</dbReference>